<evidence type="ECO:0000313" key="3">
    <source>
        <dbReference type="EMBL" id="KAG0288833.1"/>
    </source>
</evidence>
<dbReference type="Pfam" id="PF23948">
    <property type="entry name" value="ARM_5"/>
    <property type="match status" value="1"/>
</dbReference>
<feature type="non-terminal residue" evidence="3">
    <location>
        <position position="330"/>
    </location>
</feature>
<gene>
    <name evidence="3" type="ORF">BGZ96_007432</name>
</gene>
<feature type="domain" description="Arm-like repeat" evidence="2">
    <location>
        <begin position="184"/>
        <end position="329"/>
    </location>
</feature>
<protein>
    <recommendedName>
        <fullName evidence="2">Arm-like repeat domain-containing protein</fullName>
    </recommendedName>
</protein>
<feature type="compositionally biased region" description="Polar residues" evidence="1">
    <location>
        <begin position="54"/>
        <end position="65"/>
    </location>
</feature>
<accession>A0ABQ7K0E2</accession>
<reference evidence="3 4" key="1">
    <citation type="journal article" date="2020" name="Fungal Divers.">
        <title>Resolving the Mortierellaceae phylogeny through synthesis of multi-gene phylogenetics and phylogenomics.</title>
        <authorList>
            <person name="Vandepol N."/>
            <person name="Liber J."/>
            <person name="Desiro A."/>
            <person name="Na H."/>
            <person name="Kennedy M."/>
            <person name="Barry K."/>
            <person name="Grigoriev I.V."/>
            <person name="Miller A.N."/>
            <person name="O'Donnell K."/>
            <person name="Stajich J.E."/>
            <person name="Bonito G."/>
        </authorList>
    </citation>
    <scope>NUCLEOTIDE SEQUENCE [LARGE SCALE GENOMIC DNA]</scope>
    <source>
        <strain evidence="3 4">AD045</strain>
    </source>
</reference>
<dbReference type="InterPro" id="IPR056251">
    <property type="entry name" value="Arm_rpt_dom"/>
</dbReference>
<feature type="region of interest" description="Disordered" evidence="1">
    <location>
        <begin position="1"/>
        <end position="87"/>
    </location>
</feature>
<dbReference type="Proteomes" id="UP001194696">
    <property type="component" value="Unassembled WGS sequence"/>
</dbReference>
<evidence type="ECO:0000259" key="2">
    <source>
        <dbReference type="Pfam" id="PF23948"/>
    </source>
</evidence>
<evidence type="ECO:0000256" key="1">
    <source>
        <dbReference type="SAM" id="MobiDB-lite"/>
    </source>
</evidence>
<proteinExistence type="predicted"/>
<keyword evidence="4" id="KW-1185">Reference proteome</keyword>
<sequence>MTKATHSTPPGPPPQPASQQGQPNSGQDADDQSVSSQRMRKRDKFVNVFRSKPKATSPQSTSSKSTVKDESTTSAHRLSTVVGPGSVDIDHVVSSTAVKNTPSYVRSPSPLTRPRLDVFPQNVRAPTVHITLPKFGTRIESTPQLALCIGLLSKAGDTVDQQDDPLQDMSLDNAAHLTWIRAMEQDLTEQERTLSLGTSMVDEFAKDATKDLTEIAEMVLIGPVLDRQHYRRLLSCMITAFDQAVLLDVDLLQGLVQLIQSAPPESLLSDDLVQIFRILRVRLQITHQQTSLHPYHLTLAISRLLDVMADHKVQNLHRVEEHEPLSEVLS</sequence>
<feature type="compositionally biased region" description="Low complexity" evidence="1">
    <location>
        <begin position="17"/>
        <end position="27"/>
    </location>
</feature>
<name>A0ABQ7K0E2_9FUNG</name>
<dbReference type="EMBL" id="JAAAIM010000383">
    <property type="protein sequence ID" value="KAG0288833.1"/>
    <property type="molecule type" value="Genomic_DNA"/>
</dbReference>
<organism evidence="3 4">
    <name type="scientific">Linnemannia gamsii</name>
    <dbReference type="NCBI Taxonomy" id="64522"/>
    <lineage>
        <taxon>Eukaryota</taxon>
        <taxon>Fungi</taxon>
        <taxon>Fungi incertae sedis</taxon>
        <taxon>Mucoromycota</taxon>
        <taxon>Mortierellomycotina</taxon>
        <taxon>Mortierellomycetes</taxon>
        <taxon>Mortierellales</taxon>
        <taxon>Mortierellaceae</taxon>
        <taxon>Linnemannia</taxon>
    </lineage>
</organism>
<evidence type="ECO:0000313" key="4">
    <source>
        <dbReference type="Proteomes" id="UP001194696"/>
    </source>
</evidence>
<comment type="caution">
    <text evidence="3">The sequence shown here is derived from an EMBL/GenBank/DDBJ whole genome shotgun (WGS) entry which is preliminary data.</text>
</comment>